<proteinExistence type="inferred from homology"/>
<dbReference type="Pfam" id="PF10273">
    <property type="entry name" value="WGG"/>
    <property type="match status" value="1"/>
</dbReference>
<dbReference type="eggNOG" id="KOG4032">
    <property type="taxonomic scope" value="Eukaryota"/>
</dbReference>
<feature type="region of interest" description="Disordered" evidence="3">
    <location>
        <begin position="121"/>
        <end position="196"/>
    </location>
</feature>
<dbReference type="EMBL" id="FN649732">
    <property type="protein sequence ID" value="CBN73910.1"/>
    <property type="molecule type" value="Genomic_DNA"/>
</dbReference>
<evidence type="ECO:0000256" key="2">
    <source>
        <dbReference type="ARBA" id="ARBA00022552"/>
    </source>
</evidence>
<evidence type="ECO:0008006" key="6">
    <source>
        <dbReference type="Google" id="ProtNLM"/>
    </source>
</evidence>
<dbReference type="PANTHER" id="PTHR21250">
    <property type="entry name" value="PRE-RRNA-PROCESSING PROTEIN TSR2 HOMOLOG"/>
    <property type="match status" value="1"/>
</dbReference>
<dbReference type="GO" id="GO:0006364">
    <property type="term" value="P:rRNA processing"/>
    <property type="evidence" value="ECO:0007669"/>
    <property type="project" value="UniProtKB-KW"/>
</dbReference>
<dbReference type="Proteomes" id="UP000002630">
    <property type="component" value="Linkage Group LG07"/>
</dbReference>
<evidence type="ECO:0000313" key="4">
    <source>
        <dbReference type="EMBL" id="CBN73910.1"/>
    </source>
</evidence>
<name>D8LTL3_ECTSI</name>
<dbReference type="EMBL" id="FN649137">
    <property type="protein sequence ID" value="CBN73910.1"/>
    <property type="molecule type" value="Genomic_DNA"/>
</dbReference>
<evidence type="ECO:0000256" key="1">
    <source>
        <dbReference type="ARBA" id="ARBA00006524"/>
    </source>
</evidence>
<dbReference type="InterPro" id="IPR019398">
    <property type="entry name" value="Pre-rRNA_process_TSR2"/>
</dbReference>
<protein>
    <recommendedName>
        <fullName evidence="6">Pre-rRNA-processing protein TSR2</fullName>
    </recommendedName>
</protein>
<gene>
    <name evidence="4" type="ORF">Esi_0009_0025</name>
</gene>
<dbReference type="FunCoup" id="D8LTL3">
    <property type="interactions" value="62"/>
</dbReference>
<dbReference type="OrthoDB" id="263560at2759"/>
<sequence length="196" mass="20693">MSSLQDAWGNFQGGVKSALNQWTALRLAVENNWGGGDSERKAALLEEGVMNMFKTKKEIYKDEVENFLADFLDDNFSTYAEDDSPAQVAMMLVEMFSQCGRLDYTLANAVRAEEQRLLAKEAASASPGSGKKPSSAVASSMAVKSPGAEEDDSSSSDEDEDMGGEGGVEGEGAAGGVDADGWATVTGKKAGRGGRR</sequence>
<organism evidence="4 5">
    <name type="scientific">Ectocarpus siliculosus</name>
    <name type="common">Brown alga</name>
    <name type="synonym">Conferva siliculosa</name>
    <dbReference type="NCBI Taxonomy" id="2880"/>
    <lineage>
        <taxon>Eukaryota</taxon>
        <taxon>Sar</taxon>
        <taxon>Stramenopiles</taxon>
        <taxon>Ochrophyta</taxon>
        <taxon>PX clade</taxon>
        <taxon>Phaeophyceae</taxon>
        <taxon>Ectocarpales</taxon>
        <taxon>Ectocarpaceae</taxon>
        <taxon>Ectocarpus</taxon>
    </lineage>
</organism>
<evidence type="ECO:0000256" key="3">
    <source>
        <dbReference type="SAM" id="MobiDB-lite"/>
    </source>
</evidence>
<evidence type="ECO:0000313" key="5">
    <source>
        <dbReference type="Proteomes" id="UP000002630"/>
    </source>
</evidence>
<keyword evidence="2" id="KW-0698">rRNA processing</keyword>
<feature type="compositionally biased region" description="Low complexity" evidence="3">
    <location>
        <begin position="121"/>
        <end position="146"/>
    </location>
</feature>
<dbReference type="OMA" id="QSNWGGP"/>
<feature type="compositionally biased region" description="Acidic residues" evidence="3">
    <location>
        <begin position="148"/>
        <end position="163"/>
    </location>
</feature>
<dbReference type="InParanoid" id="D8LTL3"/>
<keyword evidence="5" id="KW-1185">Reference proteome</keyword>
<accession>D8LTL3</accession>
<feature type="compositionally biased region" description="Gly residues" evidence="3">
    <location>
        <begin position="164"/>
        <end position="175"/>
    </location>
</feature>
<dbReference type="AlphaFoldDB" id="D8LTL3"/>
<reference evidence="4 5" key="1">
    <citation type="journal article" date="2010" name="Nature">
        <title>The Ectocarpus genome and the independent evolution of multicellularity in brown algae.</title>
        <authorList>
            <person name="Cock J.M."/>
            <person name="Sterck L."/>
            <person name="Rouze P."/>
            <person name="Scornet D."/>
            <person name="Allen A.E."/>
            <person name="Amoutzias G."/>
            <person name="Anthouard V."/>
            <person name="Artiguenave F."/>
            <person name="Aury J.M."/>
            <person name="Badger J.H."/>
            <person name="Beszteri B."/>
            <person name="Billiau K."/>
            <person name="Bonnet E."/>
            <person name="Bothwell J.H."/>
            <person name="Bowler C."/>
            <person name="Boyen C."/>
            <person name="Brownlee C."/>
            <person name="Carrano C.J."/>
            <person name="Charrier B."/>
            <person name="Cho G.Y."/>
            <person name="Coelho S.M."/>
            <person name="Collen J."/>
            <person name="Corre E."/>
            <person name="Da Silva C."/>
            <person name="Delage L."/>
            <person name="Delaroque N."/>
            <person name="Dittami S.M."/>
            <person name="Doulbeau S."/>
            <person name="Elias M."/>
            <person name="Farnham G."/>
            <person name="Gachon C.M."/>
            <person name="Gschloessl B."/>
            <person name="Heesch S."/>
            <person name="Jabbari K."/>
            <person name="Jubin C."/>
            <person name="Kawai H."/>
            <person name="Kimura K."/>
            <person name="Kloareg B."/>
            <person name="Kupper F.C."/>
            <person name="Lang D."/>
            <person name="Le Bail A."/>
            <person name="Leblanc C."/>
            <person name="Lerouge P."/>
            <person name="Lohr M."/>
            <person name="Lopez P.J."/>
            <person name="Martens C."/>
            <person name="Maumus F."/>
            <person name="Michel G."/>
            <person name="Miranda-Saavedra D."/>
            <person name="Morales J."/>
            <person name="Moreau H."/>
            <person name="Motomura T."/>
            <person name="Nagasato C."/>
            <person name="Napoli C.A."/>
            <person name="Nelson D.R."/>
            <person name="Nyvall-Collen P."/>
            <person name="Peters A.F."/>
            <person name="Pommier C."/>
            <person name="Potin P."/>
            <person name="Poulain J."/>
            <person name="Quesneville H."/>
            <person name="Read B."/>
            <person name="Rensing S.A."/>
            <person name="Ritter A."/>
            <person name="Rousvoal S."/>
            <person name="Samanta M."/>
            <person name="Samson G."/>
            <person name="Schroeder D.C."/>
            <person name="Segurens B."/>
            <person name="Strittmatter M."/>
            <person name="Tonon T."/>
            <person name="Tregear J.W."/>
            <person name="Valentin K."/>
            <person name="von Dassow P."/>
            <person name="Yamagishi T."/>
            <person name="Van de Peer Y."/>
            <person name="Wincker P."/>
        </authorList>
    </citation>
    <scope>NUCLEOTIDE SEQUENCE [LARGE SCALE GENOMIC DNA]</scope>
    <source>
        <strain evidence="5">Ec32 / CCAP1310/4</strain>
    </source>
</reference>
<comment type="similarity">
    <text evidence="1">Belongs to the TSR2 family.</text>
</comment>
<dbReference type="STRING" id="2880.D8LTL3"/>